<dbReference type="EMBL" id="JAVHJL010000005">
    <property type="protein sequence ID" value="KAK6503386.1"/>
    <property type="molecule type" value="Genomic_DNA"/>
</dbReference>
<organism evidence="1 2">
    <name type="scientific">Arthrobotrys musiformis</name>
    <dbReference type="NCBI Taxonomy" id="47236"/>
    <lineage>
        <taxon>Eukaryota</taxon>
        <taxon>Fungi</taxon>
        <taxon>Dikarya</taxon>
        <taxon>Ascomycota</taxon>
        <taxon>Pezizomycotina</taxon>
        <taxon>Orbiliomycetes</taxon>
        <taxon>Orbiliales</taxon>
        <taxon>Orbiliaceae</taxon>
        <taxon>Arthrobotrys</taxon>
    </lineage>
</organism>
<evidence type="ECO:0000313" key="2">
    <source>
        <dbReference type="Proteomes" id="UP001370758"/>
    </source>
</evidence>
<sequence>MPIFGTRKKYYEPPDDTKHLRGCWHMINLGHTYNSTDPYGTRLLYLYYSTKVSKSISTELRRYDMAGIIVKYLYPPEGEKPKVYLVEDEFDSSVIGDPFEMTYWAVYPESYKGLVPYYVGCDILESGKFDRPLRDKSPGTNGGLDGSWGVSSQVYYDYWRSGPRRRNAYTRVLFD</sequence>
<proteinExistence type="predicted"/>
<protein>
    <submittedName>
        <fullName evidence="1">Uncharacterized protein</fullName>
    </submittedName>
</protein>
<name>A0AAV9W800_9PEZI</name>
<dbReference type="Proteomes" id="UP001370758">
    <property type="component" value="Unassembled WGS sequence"/>
</dbReference>
<dbReference type="AlphaFoldDB" id="A0AAV9W800"/>
<reference evidence="1 2" key="1">
    <citation type="submission" date="2023-08" db="EMBL/GenBank/DDBJ databases">
        <authorList>
            <person name="Palmer J.M."/>
        </authorList>
    </citation>
    <scope>NUCLEOTIDE SEQUENCE [LARGE SCALE GENOMIC DNA]</scope>
    <source>
        <strain evidence="1 2">TWF481</strain>
    </source>
</reference>
<evidence type="ECO:0000313" key="1">
    <source>
        <dbReference type="EMBL" id="KAK6503386.1"/>
    </source>
</evidence>
<accession>A0AAV9W800</accession>
<gene>
    <name evidence="1" type="ORF">TWF481_008406</name>
</gene>
<keyword evidence="2" id="KW-1185">Reference proteome</keyword>
<comment type="caution">
    <text evidence="1">The sequence shown here is derived from an EMBL/GenBank/DDBJ whole genome shotgun (WGS) entry which is preliminary data.</text>
</comment>